<evidence type="ECO:0000259" key="2">
    <source>
        <dbReference type="Pfam" id="PF05065"/>
    </source>
</evidence>
<dbReference type="SUPFAM" id="SSF56563">
    <property type="entry name" value="Major capsid protein gp5"/>
    <property type="match status" value="1"/>
</dbReference>
<protein>
    <submittedName>
        <fullName evidence="3">Phage major capsid protein, HK97 family</fullName>
    </submittedName>
</protein>
<gene>
    <name evidence="3" type="ORF">SAMN04488085_101323</name>
</gene>
<dbReference type="InterPro" id="IPR054612">
    <property type="entry name" value="Phage_capsid-like_C"/>
</dbReference>
<dbReference type="InParanoid" id="A0A1I3Z4P1"/>
<dbReference type="NCBIfam" id="TIGR01554">
    <property type="entry name" value="major_cap_HK97"/>
    <property type="match status" value="1"/>
</dbReference>
<reference evidence="4" key="1">
    <citation type="submission" date="2016-10" db="EMBL/GenBank/DDBJ databases">
        <authorList>
            <person name="Varghese N."/>
            <person name="Submissions S."/>
        </authorList>
    </citation>
    <scope>NUCLEOTIDE SEQUENCE [LARGE SCALE GENOMIC DNA]</scope>
    <source>
        <strain evidence="4">DSM 45317</strain>
    </source>
</reference>
<evidence type="ECO:0000256" key="1">
    <source>
        <dbReference type="ARBA" id="ARBA00004328"/>
    </source>
</evidence>
<keyword evidence="4" id="KW-1185">Reference proteome</keyword>
<sequence length="425" mass="45123">MSDQIITRLRQRHDDAVARRQRIVDAVEAERRTNLSAAEDAQFRALTREIGEYAARLAELGQQDELLALSHAGAARRLRAGSVGEYRDGEPLGEGQSFRGFARAQGLVPAEHEQQELSLRKWLRGVATGDWTGAEAEQRSMTGATPAAGGYLLPTLLSASVIDKARAATQVMRAGARVFPMAARVVDVPRWEGDPSVAWRQEGAAIPPSDGVIGTVRLTARSLAGLTKVTRELLEDAPEADDLLVQAFAAVVARTVDKVALLGSGTAPEPRGIKATPGIQTTAFGGANGAAPTSYDVLIDAVGSLRDVNEEPTAAIFSPRTGRSFAKLKASDGQPLRAPDYLDGVARLETSTVPNDLTAGANSDASDVIVGDYRNLLIGVRTDLQVTLLTEAFATTGELGVLVWWRGDIAVARPASFCVVSGIRP</sequence>
<dbReference type="Pfam" id="PF05065">
    <property type="entry name" value="Phage_capsid"/>
    <property type="match status" value="1"/>
</dbReference>
<dbReference type="InterPro" id="IPR024455">
    <property type="entry name" value="Phage_capsid"/>
</dbReference>
<dbReference type="AlphaFoldDB" id="A0A1I3Z4P1"/>
<accession>A0A1I3Z4P1</accession>
<dbReference type="Gene3D" id="3.30.2320.10">
    <property type="entry name" value="hypothetical protein PF0899 domain"/>
    <property type="match status" value="1"/>
</dbReference>
<dbReference type="EMBL" id="FOSW01000001">
    <property type="protein sequence ID" value="SFK38476.1"/>
    <property type="molecule type" value="Genomic_DNA"/>
</dbReference>
<dbReference type="RefSeq" id="WP_177212583.1">
    <property type="nucleotide sequence ID" value="NZ_FOSW01000001.1"/>
</dbReference>
<name>A0A1I3Z4P1_9ACTN</name>
<dbReference type="Proteomes" id="UP000199152">
    <property type="component" value="Unassembled WGS sequence"/>
</dbReference>
<organism evidence="3 4">
    <name type="scientific">Geodermatophilus ruber</name>
    <dbReference type="NCBI Taxonomy" id="504800"/>
    <lineage>
        <taxon>Bacteria</taxon>
        <taxon>Bacillati</taxon>
        <taxon>Actinomycetota</taxon>
        <taxon>Actinomycetes</taxon>
        <taxon>Geodermatophilales</taxon>
        <taxon>Geodermatophilaceae</taxon>
        <taxon>Geodermatophilus</taxon>
    </lineage>
</organism>
<feature type="domain" description="Phage capsid-like C-terminal" evidence="2">
    <location>
        <begin position="149"/>
        <end position="420"/>
    </location>
</feature>
<comment type="subcellular location">
    <subcellularLocation>
        <location evidence="1">Virion</location>
    </subcellularLocation>
</comment>
<dbReference type="STRING" id="504800.SAMN04488085_101323"/>
<evidence type="ECO:0000313" key="4">
    <source>
        <dbReference type="Proteomes" id="UP000199152"/>
    </source>
</evidence>
<proteinExistence type="predicted"/>
<evidence type="ECO:0000313" key="3">
    <source>
        <dbReference type="EMBL" id="SFK38476.1"/>
    </source>
</evidence>
<dbReference type="Gene3D" id="3.30.2400.10">
    <property type="entry name" value="Major capsid protein gp5"/>
    <property type="match status" value="1"/>
</dbReference>